<keyword evidence="6 9" id="KW-0547">Nucleotide-binding</keyword>
<reference evidence="11" key="1">
    <citation type="journal article" date="2014" name="Int. J. Syst. Evol. Microbiol.">
        <title>Complete genome sequence of Corynebacterium casei LMG S-19264T (=DSM 44701T), isolated from a smear-ripened cheese.</title>
        <authorList>
            <consortium name="US DOE Joint Genome Institute (JGI-PGF)"/>
            <person name="Walter F."/>
            <person name="Albersmeier A."/>
            <person name="Kalinowski J."/>
            <person name="Ruckert C."/>
        </authorList>
    </citation>
    <scope>NUCLEOTIDE SEQUENCE</scope>
    <source>
        <strain evidence="11">KCTC 12711</strain>
    </source>
</reference>
<comment type="subcellular location">
    <subcellularLocation>
        <location evidence="1 9">Cytoplasm</location>
    </subcellularLocation>
</comment>
<dbReference type="SUPFAM" id="SSF55821">
    <property type="entry name" value="YrdC/RibB"/>
    <property type="match status" value="1"/>
</dbReference>
<evidence type="ECO:0000256" key="8">
    <source>
        <dbReference type="ARBA" id="ARBA00048366"/>
    </source>
</evidence>
<evidence type="ECO:0000256" key="6">
    <source>
        <dbReference type="ARBA" id="ARBA00022741"/>
    </source>
</evidence>
<dbReference type="Proteomes" id="UP000614811">
    <property type="component" value="Unassembled WGS sequence"/>
</dbReference>
<keyword evidence="3 9" id="KW-0808">Transferase</keyword>
<accession>A0A918VKD1</accession>
<dbReference type="InterPro" id="IPR023535">
    <property type="entry name" value="TC-AMP_synthase"/>
</dbReference>
<keyword evidence="12" id="KW-1185">Reference proteome</keyword>
<evidence type="ECO:0000313" key="12">
    <source>
        <dbReference type="Proteomes" id="UP000614811"/>
    </source>
</evidence>
<dbReference type="GO" id="GO:0000049">
    <property type="term" value="F:tRNA binding"/>
    <property type="evidence" value="ECO:0007669"/>
    <property type="project" value="TreeGrafter"/>
</dbReference>
<comment type="caution">
    <text evidence="11">The sequence shown here is derived from an EMBL/GenBank/DDBJ whole genome shotgun (WGS) entry which is preliminary data.</text>
</comment>
<dbReference type="PANTHER" id="PTHR17490:SF18">
    <property type="entry name" value="THREONYLCARBAMOYL-AMP SYNTHASE"/>
    <property type="match status" value="1"/>
</dbReference>
<reference evidence="11" key="2">
    <citation type="submission" date="2020-09" db="EMBL/GenBank/DDBJ databases">
        <authorList>
            <person name="Sun Q."/>
            <person name="Kim S."/>
        </authorList>
    </citation>
    <scope>NUCLEOTIDE SEQUENCE</scope>
    <source>
        <strain evidence="11">KCTC 12711</strain>
    </source>
</reference>
<evidence type="ECO:0000256" key="9">
    <source>
        <dbReference type="HAMAP-Rule" id="MF_01852"/>
    </source>
</evidence>
<dbReference type="PROSITE" id="PS51163">
    <property type="entry name" value="YRDC"/>
    <property type="match status" value="1"/>
</dbReference>
<keyword evidence="4 9" id="KW-0819">tRNA processing</keyword>
<dbReference type="NCBIfam" id="TIGR00057">
    <property type="entry name" value="L-threonylcarbamoyladenylate synthase"/>
    <property type="match status" value="1"/>
</dbReference>
<dbReference type="AlphaFoldDB" id="A0A918VKD1"/>
<dbReference type="InterPro" id="IPR006070">
    <property type="entry name" value="Sua5-like_dom"/>
</dbReference>
<dbReference type="GO" id="GO:0002949">
    <property type="term" value="P:tRNA threonylcarbamoyladenosine modification"/>
    <property type="evidence" value="ECO:0007669"/>
    <property type="project" value="UniProtKB-UniRule"/>
</dbReference>
<dbReference type="GO" id="GO:0003725">
    <property type="term" value="F:double-stranded RNA binding"/>
    <property type="evidence" value="ECO:0007669"/>
    <property type="project" value="InterPro"/>
</dbReference>
<dbReference type="EC" id="2.7.7.87" evidence="9"/>
<evidence type="ECO:0000256" key="1">
    <source>
        <dbReference type="ARBA" id="ARBA00004496"/>
    </source>
</evidence>
<feature type="domain" description="YrdC-like" evidence="10">
    <location>
        <begin position="12"/>
        <end position="192"/>
    </location>
</feature>
<dbReference type="HAMAP" id="MF_01852">
    <property type="entry name" value="TsaC"/>
    <property type="match status" value="1"/>
</dbReference>
<dbReference type="EMBL" id="BMXA01000002">
    <property type="protein sequence ID" value="GHA03463.1"/>
    <property type="molecule type" value="Genomic_DNA"/>
</dbReference>
<dbReference type="RefSeq" id="WP_189399014.1">
    <property type="nucleotide sequence ID" value="NZ_BMXA01000002.1"/>
</dbReference>
<protein>
    <recommendedName>
        <fullName evidence="9">Threonylcarbamoyl-AMP synthase</fullName>
        <shortName evidence="9">TC-AMP synthase</shortName>
        <ecNumber evidence="9">2.7.7.87</ecNumber>
    </recommendedName>
    <alternativeName>
        <fullName evidence="9">L-threonylcarbamoyladenylate synthase</fullName>
    </alternativeName>
    <alternativeName>
        <fullName evidence="9">t(6)A37 threonylcarbamoyladenosine biosynthesis protein TsaC</fullName>
    </alternativeName>
    <alternativeName>
        <fullName evidence="9">tRNA threonylcarbamoyladenosine biosynthesis protein TsaC</fullName>
    </alternativeName>
</protein>
<evidence type="ECO:0000256" key="2">
    <source>
        <dbReference type="ARBA" id="ARBA00022490"/>
    </source>
</evidence>
<dbReference type="Pfam" id="PF01300">
    <property type="entry name" value="Sua5_yciO_yrdC"/>
    <property type="match status" value="1"/>
</dbReference>
<comment type="catalytic activity">
    <reaction evidence="8 9">
        <text>L-threonine + hydrogencarbonate + ATP = L-threonylcarbamoyladenylate + diphosphate + H2O</text>
        <dbReference type="Rhea" id="RHEA:36407"/>
        <dbReference type="ChEBI" id="CHEBI:15377"/>
        <dbReference type="ChEBI" id="CHEBI:17544"/>
        <dbReference type="ChEBI" id="CHEBI:30616"/>
        <dbReference type="ChEBI" id="CHEBI:33019"/>
        <dbReference type="ChEBI" id="CHEBI:57926"/>
        <dbReference type="ChEBI" id="CHEBI:73682"/>
        <dbReference type="EC" id="2.7.7.87"/>
    </reaction>
</comment>
<evidence type="ECO:0000313" key="11">
    <source>
        <dbReference type="EMBL" id="GHA03463.1"/>
    </source>
</evidence>
<keyword evidence="2 9" id="KW-0963">Cytoplasm</keyword>
<dbReference type="InterPro" id="IPR017945">
    <property type="entry name" value="DHBP_synth_RibB-like_a/b_dom"/>
</dbReference>
<dbReference type="GO" id="GO:0005737">
    <property type="term" value="C:cytoplasm"/>
    <property type="evidence" value="ECO:0007669"/>
    <property type="project" value="UniProtKB-SubCell"/>
</dbReference>
<gene>
    <name evidence="9 11" type="primary">tsaC</name>
    <name evidence="11" type="ORF">GCM10008090_10700</name>
</gene>
<dbReference type="InterPro" id="IPR050156">
    <property type="entry name" value="TC-AMP_synthase_SUA5"/>
</dbReference>
<organism evidence="11 12">
    <name type="scientific">Arenicella chitinivorans</name>
    <dbReference type="NCBI Taxonomy" id="1329800"/>
    <lineage>
        <taxon>Bacteria</taxon>
        <taxon>Pseudomonadati</taxon>
        <taxon>Pseudomonadota</taxon>
        <taxon>Gammaproteobacteria</taxon>
        <taxon>Arenicellales</taxon>
        <taxon>Arenicellaceae</taxon>
        <taxon>Arenicella</taxon>
    </lineage>
</organism>
<dbReference type="GO" id="GO:0005524">
    <property type="term" value="F:ATP binding"/>
    <property type="evidence" value="ECO:0007669"/>
    <property type="project" value="UniProtKB-UniRule"/>
</dbReference>
<evidence type="ECO:0000259" key="10">
    <source>
        <dbReference type="PROSITE" id="PS51163"/>
    </source>
</evidence>
<sequence length="192" mass="20723">MAHDHAVSAQIQQQLSQALQTLRAGGVIAYPTEYCFGLGCDPRNQRSVERLLRVKQRDASQGVILIAGDLAQVEDYAELAGLTKIEQIQASWPGANTWLLPAKAHVPAWVRGKHTTIAMRIPGHPISRVLCQEYGHAIVSTSANRHGQPALLTTETVMAELGDELDFVLDAPVGGAESASTIRDAITGQILR</sequence>
<evidence type="ECO:0000256" key="5">
    <source>
        <dbReference type="ARBA" id="ARBA00022695"/>
    </source>
</evidence>
<comment type="function">
    <text evidence="9">Required for the formation of a threonylcarbamoyl group on adenosine at position 37 (t(6)A37) in tRNAs that read codons beginning with adenine. Catalyzes the conversion of L-threonine, HCO(3)(-)/CO(2) and ATP to give threonylcarbamoyl-AMP (TC-AMP) as the acyladenylate intermediate, with the release of diphosphate.</text>
</comment>
<dbReference type="Gene3D" id="3.90.870.10">
    <property type="entry name" value="DHBP synthase"/>
    <property type="match status" value="1"/>
</dbReference>
<evidence type="ECO:0000256" key="3">
    <source>
        <dbReference type="ARBA" id="ARBA00022679"/>
    </source>
</evidence>
<dbReference type="GO" id="GO:0061710">
    <property type="term" value="F:L-threonylcarbamoyladenylate synthase"/>
    <property type="evidence" value="ECO:0007669"/>
    <property type="project" value="UniProtKB-EC"/>
</dbReference>
<evidence type="ECO:0000256" key="7">
    <source>
        <dbReference type="ARBA" id="ARBA00022840"/>
    </source>
</evidence>
<name>A0A918VKD1_9GAMM</name>
<keyword evidence="7 9" id="KW-0067">ATP-binding</keyword>
<dbReference type="PANTHER" id="PTHR17490">
    <property type="entry name" value="SUA5"/>
    <property type="match status" value="1"/>
</dbReference>
<evidence type="ECO:0000256" key="4">
    <source>
        <dbReference type="ARBA" id="ARBA00022694"/>
    </source>
</evidence>
<proteinExistence type="inferred from homology"/>
<dbReference type="GO" id="GO:0006450">
    <property type="term" value="P:regulation of translational fidelity"/>
    <property type="evidence" value="ECO:0007669"/>
    <property type="project" value="TreeGrafter"/>
</dbReference>
<keyword evidence="5 9" id="KW-0548">Nucleotidyltransferase</keyword>
<comment type="similarity">
    <text evidence="9">Belongs to the SUA5 family. TsaC subfamily.</text>
</comment>